<evidence type="ECO:0000256" key="2">
    <source>
        <dbReference type="SAM" id="SignalP"/>
    </source>
</evidence>
<evidence type="ECO:0000313" key="4">
    <source>
        <dbReference type="Proteomes" id="UP000325286"/>
    </source>
</evidence>
<protein>
    <submittedName>
        <fullName evidence="3">Uncharacterized protein</fullName>
    </submittedName>
</protein>
<dbReference type="PANTHER" id="PTHR30441:SF8">
    <property type="entry name" value="DUF748 DOMAIN-CONTAINING PROTEIN"/>
    <property type="match status" value="1"/>
</dbReference>
<gene>
    <name evidence="3" type="ORF">UC8_58320</name>
</gene>
<dbReference type="EMBL" id="CP042914">
    <property type="protein sequence ID" value="QEG43777.1"/>
    <property type="molecule type" value="Genomic_DNA"/>
</dbReference>
<evidence type="ECO:0000313" key="3">
    <source>
        <dbReference type="EMBL" id="QEG43777.1"/>
    </source>
</evidence>
<feature type="region of interest" description="Disordered" evidence="1">
    <location>
        <begin position="139"/>
        <end position="160"/>
    </location>
</feature>
<proteinExistence type="predicted"/>
<reference evidence="3 4" key="1">
    <citation type="submission" date="2019-08" db="EMBL/GenBank/DDBJ databases">
        <title>Deep-cultivation of Planctomycetes and their phenomic and genomic characterization uncovers novel biology.</title>
        <authorList>
            <person name="Wiegand S."/>
            <person name="Jogler M."/>
            <person name="Boedeker C."/>
            <person name="Pinto D."/>
            <person name="Vollmers J."/>
            <person name="Rivas-Marin E."/>
            <person name="Kohn T."/>
            <person name="Peeters S.H."/>
            <person name="Heuer A."/>
            <person name="Rast P."/>
            <person name="Oberbeckmann S."/>
            <person name="Bunk B."/>
            <person name="Jeske O."/>
            <person name="Meyerdierks A."/>
            <person name="Storesund J.E."/>
            <person name="Kallscheuer N."/>
            <person name="Luecker S."/>
            <person name="Lage O.M."/>
            <person name="Pohl T."/>
            <person name="Merkel B.J."/>
            <person name="Hornburger P."/>
            <person name="Mueller R.-W."/>
            <person name="Bruemmer F."/>
            <person name="Labrenz M."/>
            <person name="Spormann A.M."/>
            <person name="Op den Camp H."/>
            <person name="Overmann J."/>
            <person name="Amann R."/>
            <person name="Jetten M.S.M."/>
            <person name="Mascher T."/>
            <person name="Medema M.H."/>
            <person name="Devos D.P."/>
            <person name="Kaster A.-K."/>
            <person name="Ovreas L."/>
            <person name="Rohde M."/>
            <person name="Galperin M.Y."/>
            <person name="Jogler C."/>
        </authorList>
    </citation>
    <scope>NUCLEOTIDE SEQUENCE [LARGE SCALE GENOMIC DNA]</scope>
    <source>
        <strain evidence="3 4">UC8</strain>
    </source>
</reference>
<dbReference type="RefSeq" id="WP_068135720.1">
    <property type="nucleotide sequence ID" value="NZ_CP042914.1"/>
</dbReference>
<accession>A0A5B9QXN1</accession>
<keyword evidence="4" id="KW-1185">Reference proteome</keyword>
<dbReference type="KEGG" id="rul:UC8_58320"/>
<feature type="chain" id="PRO_5022685392" evidence="2">
    <location>
        <begin position="30"/>
        <end position="979"/>
    </location>
</feature>
<keyword evidence="2" id="KW-0732">Signal</keyword>
<sequence length="979" mass="106022" precursor="true">MTAHADPLYSLRTLGVSLLFALLASVAVAQNPAAPPAAAPAFRYWTTNWSFQDVDVRQLTERLEAIGIALPVEVAGDVSVRFRVSIPLNGLRQAQAYRFEGSLSSNQLRIDALQLSDLRAAVRYQDGVLQLHTLQTRWQHDRGPGQNDLEPAEPDPMEGQVSGSARAELVPRGELSADLQLQRMATTPLIQLLQRAGVVSPQTSLRGQLTGDAKLRCPIDGLRQPENWQLDAQLRSPNLQLNETPRLAFDSGPVTQVEGRFTMPELNVQYVGNPAIRLTGSVAYQWAGGQPFDLRLTANDVPTEQVAAMFGQSSSLVNGKVDLRLQASGTQQPPQWNILAQIGSPSLSVMGVELGLVEHVLRCDRSTLRLQPIRGGQAASAAIPGMRIGSVSADYQLHPSRFELSQLQAELFGGRIEGRLTLAREVADRQAEHSADLRWEQIRLPLSLPVLELVNSQWTAESSGTLDWRVPATAWQQPSEHRGTATLTLHQLQLGDVPIGNANIQLAADGQSIDLDGEGQLFGGGFQVTAAAPLANQTSWQDVWQDAWQADLELQSARLSNLSRVMPGRNLERLGGRVSGSITIRNQPEPQVEAQLLLRNVVYQNRQLTPQLRLDLRGDAGGLWLDRLEGRYAGGIVSGSGNWSLGNGSRQISLRATSLDLSTAVAPFSPQTAAQVDGYVSGTATITRVDAYRVKGAIQWHDGRLIEISIESGHAGFQAQLSDNLRSWQAGLNQVQLRTGRGQWTGDLHVASMADRRGLKMASEWKLRRVDFTDLFPSSGGPIALGQARASGSLTLGGRAIRGVQDLQGRFDVELDGTEARAVPGLPRTQNYLGAVSLGSVRFDEGRMRGSVGGGAVVLHEFWLLDEQLRVFADGSIRLADGRMDVGAVLNTGDFSAQNVLLRQLATTAGSGAIPLSVLMQANELLSNRTLIVDLSGPVSNPRVRLKTVDTLRANATEFFLRQARRAATAAVIGVAVTD</sequence>
<organism evidence="3 4">
    <name type="scientific">Roseimaritima ulvae</name>
    <dbReference type="NCBI Taxonomy" id="980254"/>
    <lineage>
        <taxon>Bacteria</taxon>
        <taxon>Pseudomonadati</taxon>
        <taxon>Planctomycetota</taxon>
        <taxon>Planctomycetia</taxon>
        <taxon>Pirellulales</taxon>
        <taxon>Pirellulaceae</taxon>
        <taxon>Roseimaritima</taxon>
    </lineage>
</organism>
<name>A0A5B9QXN1_9BACT</name>
<evidence type="ECO:0000256" key="1">
    <source>
        <dbReference type="SAM" id="MobiDB-lite"/>
    </source>
</evidence>
<dbReference type="AlphaFoldDB" id="A0A5B9QXN1"/>
<dbReference type="GO" id="GO:0005886">
    <property type="term" value="C:plasma membrane"/>
    <property type="evidence" value="ECO:0007669"/>
    <property type="project" value="TreeGrafter"/>
</dbReference>
<dbReference type="GO" id="GO:0090313">
    <property type="term" value="P:regulation of protein targeting to membrane"/>
    <property type="evidence" value="ECO:0007669"/>
    <property type="project" value="TreeGrafter"/>
</dbReference>
<dbReference type="InterPro" id="IPR052894">
    <property type="entry name" value="AsmA-related"/>
</dbReference>
<feature type="signal peptide" evidence="2">
    <location>
        <begin position="1"/>
        <end position="29"/>
    </location>
</feature>
<dbReference type="Proteomes" id="UP000325286">
    <property type="component" value="Chromosome"/>
</dbReference>
<dbReference type="PANTHER" id="PTHR30441">
    <property type="entry name" value="DUF748 DOMAIN-CONTAINING PROTEIN"/>
    <property type="match status" value="1"/>
</dbReference>